<accession>A0A8D5UE77</accession>
<name>A0A8D5UE77_9BACL</name>
<comment type="function">
    <text evidence="3">This protein is a component of the acetyl coenzyme A carboxylase complex; first, biotin carboxylase catalyzes the carboxylation of the carrier protein and then the transcarboxylase transfers the carboxyl group to form malonyl-CoA.</text>
</comment>
<dbReference type="EMBL" id="AP024601">
    <property type="protein sequence ID" value="BCU81439.1"/>
    <property type="molecule type" value="Genomic_DNA"/>
</dbReference>
<evidence type="ECO:0000256" key="4">
    <source>
        <dbReference type="SAM" id="MobiDB-lite"/>
    </source>
</evidence>
<comment type="pathway">
    <text evidence="3">Lipid metabolism; fatty acid biosynthesis.</text>
</comment>
<dbReference type="CDD" id="cd06850">
    <property type="entry name" value="biotinyl_domain"/>
    <property type="match status" value="1"/>
</dbReference>
<keyword evidence="3" id="KW-0275">Fatty acid biosynthesis</keyword>
<dbReference type="Proteomes" id="UP000677436">
    <property type="component" value="Chromosome"/>
</dbReference>
<dbReference type="PANTHER" id="PTHR45266:SF3">
    <property type="entry name" value="OXALOACETATE DECARBOXYLASE ALPHA CHAIN"/>
    <property type="match status" value="1"/>
</dbReference>
<dbReference type="GO" id="GO:0009317">
    <property type="term" value="C:acetyl-CoA carboxylase complex"/>
    <property type="evidence" value="ECO:0007669"/>
    <property type="project" value="InterPro"/>
</dbReference>
<reference evidence="6" key="1">
    <citation type="journal article" date="2013" name="Int. J. Syst. Evol. Microbiol.">
        <title>Polycladomyces abyssicola gen. nov., sp. nov., a thermophilic filamentous bacterium isolated from hemipelagic sediment.</title>
        <authorList>
            <person name="Tsubouchi T."/>
            <person name="Shimane Y."/>
            <person name="Mori K."/>
            <person name="Usui K."/>
            <person name="Hiraki T."/>
            <person name="Tame A."/>
            <person name="Uematsu K."/>
            <person name="Maruyama T."/>
            <person name="Hatada Y."/>
        </authorList>
    </citation>
    <scope>NUCLEOTIDE SEQUENCE</scope>
    <source>
        <strain evidence="6">JIR-001</strain>
    </source>
</reference>
<evidence type="ECO:0000256" key="2">
    <source>
        <dbReference type="ARBA" id="ARBA00023267"/>
    </source>
</evidence>
<sequence length="84" mass="9170">MSQQAKAITSPLPGVFYRRPSPDEPPFVEEGQSVQEGDVIGLVEVMKNFYEITAEESGVVLRFLVEDASIIDAGQTVAELKGEE</sequence>
<keyword evidence="3" id="KW-0276">Fatty acid metabolism</keyword>
<evidence type="ECO:0000256" key="1">
    <source>
        <dbReference type="ARBA" id="ARBA00017562"/>
    </source>
</evidence>
<dbReference type="Pfam" id="PF00364">
    <property type="entry name" value="Biotin_lipoyl"/>
    <property type="match status" value="1"/>
</dbReference>
<dbReference type="InterPro" id="IPR011053">
    <property type="entry name" value="Single_hybrid_motif"/>
</dbReference>
<dbReference type="KEGG" id="pabs:JIR001_12220"/>
<dbReference type="RefSeq" id="WP_212774670.1">
    <property type="nucleotide sequence ID" value="NZ_AP024601.1"/>
</dbReference>
<dbReference type="Gene3D" id="2.40.50.100">
    <property type="match status" value="1"/>
</dbReference>
<dbReference type="PROSITE" id="PS50968">
    <property type="entry name" value="BIOTINYL_LIPOYL"/>
    <property type="match status" value="1"/>
</dbReference>
<dbReference type="InterPro" id="IPR001249">
    <property type="entry name" value="AcCoA_biotinCC"/>
</dbReference>
<proteinExistence type="predicted"/>
<feature type="region of interest" description="Disordered" evidence="4">
    <location>
        <begin position="1"/>
        <end position="31"/>
    </location>
</feature>
<keyword evidence="3" id="KW-0443">Lipid metabolism</keyword>
<organism evidence="6 7">
    <name type="scientific">Polycladomyces abyssicola</name>
    <dbReference type="NCBI Taxonomy" id="1125966"/>
    <lineage>
        <taxon>Bacteria</taxon>
        <taxon>Bacillati</taxon>
        <taxon>Bacillota</taxon>
        <taxon>Bacilli</taxon>
        <taxon>Bacillales</taxon>
        <taxon>Thermoactinomycetaceae</taxon>
        <taxon>Polycladomyces</taxon>
    </lineage>
</organism>
<dbReference type="AlphaFoldDB" id="A0A8D5UE77"/>
<dbReference type="NCBIfam" id="NF005457">
    <property type="entry name" value="PRK07051.1"/>
    <property type="match status" value="1"/>
</dbReference>
<dbReference type="InterPro" id="IPR000089">
    <property type="entry name" value="Biotin_lipoyl"/>
</dbReference>
<gene>
    <name evidence="6" type="ORF">JIR001_12220</name>
</gene>
<keyword evidence="7" id="KW-1185">Reference proteome</keyword>
<dbReference type="GO" id="GO:0006633">
    <property type="term" value="P:fatty acid biosynthetic process"/>
    <property type="evidence" value="ECO:0007669"/>
    <property type="project" value="UniProtKB-UniPathway"/>
</dbReference>
<dbReference type="SUPFAM" id="SSF51230">
    <property type="entry name" value="Single hybrid motif"/>
    <property type="match status" value="1"/>
</dbReference>
<dbReference type="GO" id="GO:0003989">
    <property type="term" value="F:acetyl-CoA carboxylase activity"/>
    <property type="evidence" value="ECO:0007669"/>
    <property type="project" value="InterPro"/>
</dbReference>
<keyword evidence="2 3" id="KW-0092">Biotin</keyword>
<evidence type="ECO:0000259" key="5">
    <source>
        <dbReference type="PROSITE" id="PS50968"/>
    </source>
</evidence>
<evidence type="ECO:0000313" key="7">
    <source>
        <dbReference type="Proteomes" id="UP000677436"/>
    </source>
</evidence>
<dbReference type="PANTHER" id="PTHR45266">
    <property type="entry name" value="OXALOACETATE DECARBOXYLASE ALPHA CHAIN"/>
    <property type="match status" value="1"/>
</dbReference>
<dbReference type="PRINTS" id="PR01071">
    <property type="entry name" value="ACOABIOTINCC"/>
</dbReference>
<evidence type="ECO:0000313" key="6">
    <source>
        <dbReference type="EMBL" id="BCU81439.1"/>
    </source>
</evidence>
<dbReference type="UniPathway" id="UPA00094"/>
<feature type="domain" description="Lipoyl-binding" evidence="5">
    <location>
        <begin position="1"/>
        <end position="81"/>
    </location>
</feature>
<protein>
    <recommendedName>
        <fullName evidence="1 3">Biotin carboxyl carrier protein of acetyl-CoA carboxylase</fullName>
    </recommendedName>
</protein>
<dbReference type="InterPro" id="IPR050709">
    <property type="entry name" value="Biotin_Carboxyl_Carrier/Decarb"/>
</dbReference>
<evidence type="ECO:0000256" key="3">
    <source>
        <dbReference type="RuleBase" id="RU364072"/>
    </source>
</evidence>
<reference evidence="6" key="2">
    <citation type="journal article" date="2021" name="Microbiol. Resour. Announc.">
        <title>Complete Genome Sequence of Polycladomyces abyssicola JIR-001T, Isolated from Hemipelagic Sediment in Deep Seawater.</title>
        <authorList>
            <person name="Tsubouchi T."/>
            <person name="Kaneko Y."/>
        </authorList>
    </citation>
    <scope>NUCLEOTIDE SEQUENCE</scope>
    <source>
        <strain evidence="6">JIR-001</strain>
    </source>
</reference>
<keyword evidence="3" id="KW-0444">Lipid biosynthesis</keyword>